<evidence type="ECO:0000313" key="1">
    <source>
        <dbReference type="EMBL" id="KAK3248808.1"/>
    </source>
</evidence>
<dbReference type="Proteomes" id="UP001190700">
    <property type="component" value="Unassembled WGS sequence"/>
</dbReference>
<evidence type="ECO:0000313" key="2">
    <source>
        <dbReference type="Proteomes" id="UP001190700"/>
    </source>
</evidence>
<name>A0AAE0C6U7_9CHLO</name>
<protein>
    <submittedName>
        <fullName evidence="1">Uncharacterized protein</fullName>
    </submittedName>
</protein>
<dbReference type="EMBL" id="LGRX02027780">
    <property type="protein sequence ID" value="KAK3248808.1"/>
    <property type="molecule type" value="Genomic_DNA"/>
</dbReference>
<gene>
    <name evidence="1" type="ORF">CYMTET_41718</name>
</gene>
<sequence>MRHATGSCAEPEELFGRAIDIVSPLGAASEKVVVTTRAMTTFSPRRVFMHAESLFAPWPISVRIPRYEEDAKIDVDDEINRPAWFGGIKGVTFPKFDRVHHSSILFEISRRGFEAFVPKAKARQTEPASASEEALRRTLYIYERPKSGLSRGRRRRFRS</sequence>
<proteinExistence type="predicted"/>
<accession>A0AAE0C6U7</accession>
<dbReference type="AlphaFoldDB" id="A0AAE0C6U7"/>
<keyword evidence="2" id="KW-1185">Reference proteome</keyword>
<comment type="caution">
    <text evidence="1">The sequence shown here is derived from an EMBL/GenBank/DDBJ whole genome shotgun (WGS) entry which is preliminary data.</text>
</comment>
<reference evidence="1 2" key="1">
    <citation type="journal article" date="2015" name="Genome Biol. Evol.">
        <title>Comparative Genomics of a Bacterivorous Green Alga Reveals Evolutionary Causalities and Consequences of Phago-Mixotrophic Mode of Nutrition.</title>
        <authorList>
            <person name="Burns J.A."/>
            <person name="Paasch A."/>
            <person name="Narechania A."/>
            <person name="Kim E."/>
        </authorList>
    </citation>
    <scope>NUCLEOTIDE SEQUENCE [LARGE SCALE GENOMIC DNA]</scope>
    <source>
        <strain evidence="1 2">PLY_AMNH</strain>
    </source>
</reference>
<organism evidence="1 2">
    <name type="scientific">Cymbomonas tetramitiformis</name>
    <dbReference type="NCBI Taxonomy" id="36881"/>
    <lineage>
        <taxon>Eukaryota</taxon>
        <taxon>Viridiplantae</taxon>
        <taxon>Chlorophyta</taxon>
        <taxon>Pyramimonadophyceae</taxon>
        <taxon>Pyramimonadales</taxon>
        <taxon>Pyramimonadaceae</taxon>
        <taxon>Cymbomonas</taxon>
    </lineage>
</organism>